<gene>
    <name evidence="1" type="ORF">MA20_10575</name>
</gene>
<proteinExistence type="predicted"/>
<dbReference type="STRING" id="375.BKD09_RS39165"/>
<organism evidence="1 2">
    <name type="scientific">Bradyrhizobium japonicum</name>
    <dbReference type="NCBI Taxonomy" id="375"/>
    <lineage>
        <taxon>Bacteria</taxon>
        <taxon>Pseudomonadati</taxon>
        <taxon>Pseudomonadota</taxon>
        <taxon>Alphaproteobacteria</taxon>
        <taxon>Hyphomicrobiales</taxon>
        <taxon>Nitrobacteraceae</taxon>
        <taxon>Bradyrhizobium</taxon>
    </lineage>
</organism>
<dbReference type="InterPro" id="IPR017853">
    <property type="entry name" value="GH"/>
</dbReference>
<evidence type="ECO:0000313" key="1">
    <source>
        <dbReference type="EMBL" id="KGT79932.1"/>
    </source>
</evidence>
<evidence type="ECO:0000313" key="2">
    <source>
        <dbReference type="Proteomes" id="UP000030377"/>
    </source>
</evidence>
<dbReference type="Proteomes" id="UP000030377">
    <property type="component" value="Unassembled WGS sequence"/>
</dbReference>
<accession>A0A0A3XZR3</accession>
<protein>
    <recommendedName>
        <fullName evidence="3">RHS repeat protein</fullName>
    </recommendedName>
</protein>
<dbReference type="Gene3D" id="3.90.930.1">
    <property type="match status" value="7"/>
</dbReference>
<comment type="caution">
    <text evidence="1">The sequence shown here is derived from an EMBL/GenBank/DDBJ whole genome shotgun (WGS) entry which is preliminary data.</text>
</comment>
<dbReference type="Gene3D" id="3.20.20.80">
    <property type="entry name" value="Glycosidases"/>
    <property type="match status" value="1"/>
</dbReference>
<sequence length="1453" mass="152429">MTTASPDQTILSASTFVSSIGVNVHVGYSWGAYDNLALVEDNLKYLGVTKLRGGLATSPEAQPIVEGLAKDGYKFDLVVPSGVPAGGAAALQSYLESVKEFAASHPGSVIALEGLNEVNIQGFSYNGSSSVSAAAQFQAVYYNAIKADAALKDIPVYNLSIGYNDSADYANLGNMSGSTDYANSHAYVSTGLTPETALEQLLGNATSVTGGKPVVITETGYTTKSDTPYVGASENVQAKSILNTLVDAYKDGVSATYLYQLLDASASNDPTDPESHWGLFNADGTPKLAATAVHNLTTILADDGKGGHTPTASLNYTLDNMPASGNSMVLGKSNGAYELVVWAEPKVWNDATDTEIANPTTSVTVNLGSVHHLINVYDPLKGSSPIATYTDVSQIVVPITDHPLIIEIDAPAGGGSAPPAVTDVSGTAADIVSQMSDLNASDSLKTIMLTDTHVLPVASDATMAYMISHYGKALAAIQGGYQFSITNSTDTWSVTRVYDSSAKLLSTSTSNFTDGVITSKVTLNTDGSSENIAYTGGKMVRDVTVSAIGDKDTKTYDTSGNLIADLVQNKDGSSSNTLYSNGVKTKVYVTNADRTHDNYYYNITGQSYTTEHDQLDAGGKLLSVVRMHADGSMAYSQVYNSDGSKVTTQYGATGHKTSVVTVTSTATSTDFYTAAGLIKQQVVQTTSGNVTTTNYNGSLLASVYVVNADGSKESKLYDAKGVIASDLVQNADGSSSNTLYSAGVKTKTYVTNADGSSDNYYFNITGQSYTGEHDHLDASGKLVSVSRTHADGTMAYSQVFNSDGSKVTTQYDSTGHKTSAVTITSTATTTNFYTTAGALKQQVVQTTSGNTTTTNYNGSLLASVYVVNADGSKESKLYDSNGIIASDLIQNKDGSSSNTLYTAGVKTKVYGTNADGSHDNYYYNITGQSYTNEHDHIDPSGKLLLVSRTHADGSMAYSQVINSDGSKVTTQYDSTGHKISVITVTSSGTTTDIYDASTGALKQEISKTNSGDTTTTNYNGAKLASVYVVNADGSKDTKLYDSNGIIASDLIQNKDGSSSNTVYSAGVKTKVYVTHADGSHDNTFYNITGQSYTTEIQHLTAAGTLTALTRLHADDTLAYKQVINSDGSKVTDLYDSTGHKTSEIHNNADGSTTTDMYNSSGALTQDVHKTAGGDVTTTNYVNGLNSSIYVVNADGTKETKLFDSNGSLTSDYVLNKDGSNSTTVYASGVKSAIYVNNADGSHDNTKYNITGQSYVTEQQHIDAAGKMTAITRSHADGTLDYTQVVKSDGSKVSDVYDSTGVKTTETINNADGTSDVFKFKVAGLPGAVEHDSYNTSGSLLSIDVLNTDGTHTVTAVTAGLTLAGGSGNDVFSAAPGTTTVMFDGGNDQIKSFHAGTAANHDTIEILKSLVADYSHLQISQSGSDTLIQLTSADSILLKNVNSANLDHGNFLFV</sequence>
<reference evidence="1 2" key="1">
    <citation type="submission" date="2014-09" db="EMBL/GenBank/DDBJ databases">
        <title>Draft genome of Bradyrhizobium japonicum Is-34.</title>
        <authorList>
            <person name="Tsurumaru H."/>
            <person name="Yamakawa T."/>
            <person name="Hashimoto S."/>
            <person name="Okizaki K."/>
            <person name="Kanesaki Y."/>
            <person name="Yoshikawa H."/>
            <person name="Yajima S."/>
        </authorList>
    </citation>
    <scope>NUCLEOTIDE SEQUENCE [LARGE SCALE GENOMIC DNA]</scope>
    <source>
        <strain evidence="1 2">Is-34</strain>
    </source>
</reference>
<evidence type="ECO:0008006" key="3">
    <source>
        <dbReference type="Google" id="ProtNLM"/>
    </source>
</evidence>
<dbReference type="SUPFAM" id="SSF51445">
    <property type="entry name" value="(Trans)glycosidases"/>
    <property type="match status" value="1"/>
</dbReference>
<dbReference type="RefSeq" id="WP_041955104.1">
    <property type="nucleotide sequence ID" value="NZ_JRPN01000006.1"/>
</dbReference>
<dbReference type="EMBL" id="JRPN01000006">
    <property type="protein sequence ID" value="KGT79932.1"/>
    <property type="molecule type" value="Genomic_DNA"/>
</dbReference>
<name>A0A0A3XZR3_BRAJP</name>